<dbReference type="Gene3D" id="1.10.150.130">
    <property type="match status" value="1"/>
</dbReference>
<dbReference type="EMBL" id="FOUP01000006">
    <property type="protein sequence ID" value="SFN68536.1"/>
    <property type="molecule type" value="Genomic_DNA"/>
</dbReference>
<feature type="domain" description="Core-binding (CB)" evidence="5">
    <location>
        <begin position="61"/>
        <end position="144"/>
    </location>
</feature>
<dbReference type="InterPro" id="IPR044068">
    <property type="entry name" value="CB"/>
</dbReference>
<feature type="compositionally biased region" description="Basic residues" evidence="4">
    <location>
        <begin position="259"/>
        <end position="272"/>
    </location>
</feature>
<evidence type="ECO:0000256" key="1">
    <source>
        <dbReference type="ARBA" id="ARBA00023125"/>
    </source>
</evidence>
<dbReference type="Proteomes" id="UP000199398">
    <property type="component" value="Unassembled WGS sequence"/>
</dbReference>
<dbReference type="GO" id="GO:0015074">
    <property type="term" value="P:DNA integration"/>
    <property type="evidence" value="ECO:0007669"/>
    <property type="project" value="InterPro"/>
</dbReference>
<dbReference type="AlphaFoldDB" id="A0A1I5B1C2"/>
<dbReference type="GO" id="GO:0003677">
    <property type="term" value="F:DNA binding"/>
    <property type="evidence" value="ECO:0007669"/>
    <property type="project" value="UniProtKB-UniRule"/>
</dbReference>
<dbReference type="STRING" id="455193.SAMN05421805_10679"/>
<dbReference type="PROSITE" id="PS51900">
    <property type="entry name" value="CB"/>
    <property type="match status" value="1"/>
</dbReference>
<dbReference type="GO" id="GO:0006310">
    <property type="term" value="P:DNA recombination"/>
    <property type="evidence" value="ECO:0007669"/>
    <property type="project" value="UniProtKB-KW"/>
</dbReference>
<dbReference type="EMBL" id="RBXX01000002">
    <property type="protein sequence ID" value="RKT86438.1"/>
    <property type="molecule type" value="Genomic_DNA"/>
</dbReference>
<organism evidence="7 8">
    <name type="scientific">Saccharopolyspora antimicrobica</name>
    <dbReference type="NCBI Taxonomy" id="455193"/>
    <lineage>
        <taxon>Bacteria</taxon>
        <taxon>Bacillati</taxon>
        <taxon>Actinomycetota</taxon>
        <taxon>Actinomycetes</taxon>
        <taxon>Pseudonocardiales</taxon>
        <taxon>Pseudonocardiaceae</taxon>
        <taxon>Saccharopolyspora</taxon>
    </lineage>
</organism>
<name>A0A1I5B1C2_9PSEU</name>
<evidence type="ECO:0000313" key="8">
    <source>
        <dbReference type="Proteomes" id="UP000199398"/>
    </source>
</evidence>
<sequence length="454" mass="51054">MAYGQRDLQGKGGWRARYKRPDGTWGSESGFTSKKAAKQWGEDQEALIRRHMWIDPRKGDISFDEFATELMESIGPRLEPSTLAKYRSHLDNHLLPQWAGWPLIGIFNSYMEIEKWVSELHEDYAESTVASIFATFSTFLKVAARAQHIPANPCSGIRVTSGEFDPERLVATPVQVLRAAMRLYHSAGPAAFVLTVMDAYTGGRWSELVGQQRHEYSRERPAIRIQEPLKELGGKLFKGGRRIGPGGVGAGVPTPSKQKTTRPGRGRKKGRTKTPAGTRDVLLAPSIAALYETLMDSHEHPFIFCTPEGNLLRRSNFRQRHWRPAWDGVEPDNPRAKNHVPSILMWFTFHEGRHTHSTWLAEDGVCEIARRARLGQKMKGIGRVYDHVTPEMERQVLDVLEARWRASVAALTAAERAQLMLWFPCLRELGETVSGEHGQDQIAESTPNDQSAAS</sequence>
<dbReference type="InterPro" id="IPR013762">
    <property type="entry name" value="Integrase-like_cat_sf"/>
</dbReference>
<feature type="region of interest" description="Disordered" evidence="4">
    <location>
        <begin position="243"/>
        <end position="278"/>
    </location>
</feature>
<keyword evidence="9" id="KW-1185">Reference proteome</keyword>
<evidence type="ECO:0000256" key="2">
    <source>
        <dbReference type="ARBA" id="ARBA00023172"/>
    </source>
</evidence>
<reference evidence="7 8" key="1">
    <citation type="submission" date="2016-10" db="EMBL/GenBank/DDBJ databases">
        <authorList>
            <person name="de Groot N.N."/>
        </authorList>
    </citation>
    <scope>NUCLEOTIDE SEQUENCE [LARGE SCALE GENOMIC DNA]</scope>
    <source>
        <strain evidence="7 8">CPCC 201259</strain>
    </source>
</reference>
<keyword evidence="2" id="KW-0233">DNA recombination</keyword>
<evidence type="ECO:0000256" key="4">
    <source>
        <dbReference type="SAM" id="MobiDB-lite"/>
    </source>
</evidence>
<accession>A0A1I5B1C2</accession>
<dbReference type="InterPro" id="IPR010998">
    <property type="entry name" value="Integrase_recombinase_N"/>
</dbReference>
<dbReference type="Gene3D" id="1.10.443.10">
    <property type="entry name" value="Intergrase catalytic core"/>
    <property type="match status" value="1"/>
</dbReference>
<evidence type="ECO:0000259" key="5">
    <source>
        <dbReference type="PROSITE" id="PS51900"/>
    </source>
</evidence>
<keyword evidence="1 3" id="KW-0238">DNA-binding</keyword>
<dbReference type="SUPFAM" id="SSF56349">
    <property type="entry name" value="DNA breaking-rejoining enzymes"/>
    <property type="match status" value="1"/>
</dbReference>
<evidence type="ECO:0000256" key="3">
    <source>
        <dbReference type="PROSITE-ProRule" id="PRU01248"/>
    </source>
</evidence>
<proteinExistence type="predicted"/>
<gene>
    <name evidence="6" type="ORF">ATL45_4807</name>
    <name evidence="7" type="ORF">SAMN05421805_10679</name>
</gene>
<dbReference type="Proteomes" id="UP000270697">
    <property type="component" value="Unassembled WGS sequence"/>
</dbReference>
<reference evidence="6 9" key="2">
    <citation type="submission" date="2018-10" db="EMBL/GenBank/DDBJ databases">
        <title>Sequencing the genomes of 1000 actinobacteria strains.</title>
        <authorList>
            <person name="Klenk H.-P."/>
        </authorList>
    </citation>
    <scope>NUCLEOTIDE SEQUENCE [LARGE SCALE GENOMIC DNA]</scope>
    <source>
        <strain evidence="6 9">DSM 45119</strain>
    </source>
</reference>
<dbReference type="InterPro" id="IPR011010">
    <property type="entry name" value="DNA_brk_join_enz"/>
</dbReference>
<evidence type="ECO:0000313" key="7">
    <source>
        <dbReference type="EMBL" id="SFN68536.1"/>
    </source>
</evidence>
<protein>
    <recommendedName>
        <fullName evidence="5">Core-binding (CB) domain-containing protein</fullName>
    </recommendedName>
</protein>
<evidence type="ECO:0000313" key="6">
    <source>
        <dbReference type="EMBL" id="RKT86438.1"/>
    </source>
</evidence>
<evidence type="ECO:0000313" key="9">
    <source>
        <dbReference type="Proteomes" id="UP000270697"/>
    </source>
</evidence>